<evidence type="ECO:0000256" key="1">
    <source>
        <dbReference type="ARBA" id="ARBA00001968"/>
    </source>
</evidence>
<comment type="cofactor">
    <cofactor evidence="1">
        <name>a divalent metal cation</name>
        <dbReference type="ChEBI" id="CHEBI:60240"/>
    </cofactor>
</comment>
<evidence type="ECO:0000256" key="3">
    <source>
        <dbReference type="ARBA" id="ARBA00022759"/>
    </source>
</evidence>
<dbReference type="NCBIfam" id="TIGR00255">
    <property type="entry name" value="YicC/YloC family endoribonuclease"/>
    <property type="match status" value="1"/>
</dbReference>
<keyword evidence="9" id="KW-1185">Reference proteome</keyword>
<dbReference type="Proteomes" id="UP000266934">
    <property type="component" value="Chromosome"/>
</dbReference>
<evidence type="ECO:0000256" key="5">
    <source>
        <dbReference type="ARBA" id="ARBA00035648"/>
    </source>
</evidence>
<evidence type="ECO:0000256" key="2">
    <source>
        <dbReference type="ARBA" id="ARBA00022722"/>
    </source>
</evidence>
<dbReference type="InterPro" id="IPR013551">
    <property type="entry name" value="YicC-like_C"/>
</dbReference>
<organism evidence="8 9">
    <name type="scientific">Blastochloris tepida</name>
    <dbReference type="NCBI Taxonomy" id="2233851"/>
    <lineage>
        <taxon>Bacteria</taxon>
        <taxon>Pseudomonadati</taxon>
        <taxon>Pseudomonadota</taxon>
        <taxon>Alphaproteobacteria</taxon>
        <taxon>Hyphomicrobiales</taxon>
        <taxon>Blastochloridaceae</taxon>
        <taxon>Blastochloris</taxon>
    </lineage>
</organism>
<dbReference type="RefSeq" id="WP_126397080.1">
    <property type="nucleotide sequence ID" value="NZ_AP018907.1"/>
</dbReference>
<dbReference type="GO" id="GO:0016787">
    <property type="term" value="F:hydrolase activity"/>
    <property type="evidence" value="ECO:0007669"/>
    <property type="project" value="UniProtKB-KW"/>
</dbReference>
<keyword evidence="4" id="KW-0378">Hydrolase</keyword>
<name>A0A348FWK1_9HYPH</name>
<evidence type="ECO:0000256" key="4">
    <source>
        <dbReference type="ARBA" id="ARBA00022801"/>
    </source>
</evidence>
<comment type="similarity">
    <text evidence="5">Belongs to the YicC/YloC family.</text>
</comment>
<keyword evidence="2" id="KW-0540">Nuclease</keyword>
<dbReference type="OrthoDB" id="9771229at2"/>
<dbReference type="Pfam" id="PF08340">
    <property type="entry name" value="YicC-like_C"/>
    <property type="match status" value="1"/>
</dbReference>
<evidence type="ECO:0000259" key="7">
    <source>
        <dbReference type="Pfam" id="PF08340"/>
    </source>
</evidence>
<feature type="domain" description="Endoribonuclease YicC-like N-terminal" evidence="6">
    <location>
        <begin position="1"/>
        <end position="152"/>
    </location>
</feature>
<dbReference type="InterPro" id="IPR013527">
    <property type="entry name" value="YicC-like_N"/>
</dbReference>
<dbReference type="PANTHER" id="PTHR30636:SF3">
    <property type="entry name" value="UPF0701 PROTEIN YICC"/>
    <property type="match status" value="1"/>
</dbReference>
<keyword evidence="3" id="KW-0255">Endonuclease</keyword>
<protein>
    <recommendedName>
        <fullName evidence="10">YicC family protein</fullName>
    </recommendedName>
</protein>
<dbReference type="KEGG" id="blag:BLTE_03690"/>
<feature type="domain" description="Endoribonuclease YicC-like C-terminal" evidence="7">
    <location>
        <begin position="175"/>
        <end position="290"/>
    </location>
</feature>
<dbReference type="PANTHER" id="PTHR30636">
    <property type="entry name" value="UPF0701 PROTEIN YICC"/>
    <property type="match status" value="1"/>
</dbReference>
<evidence type="ECO:0008006" key="10">
    <source>
        <dbReference type="Google" id="ProtNLM"/>
    </source>
</evidence>
<gene>
    <name evidence="8" type="ORF">BLTE_03690</name>
</gene>
<dbReference type="InterPro" id="IPR005229">
    <property type="entry name" value="YicC/YloC-like"/>
</dbReference>
<dbReference type="EMBL" id="AP018907">
    <property type="protein sequence ID" value="BBF91684.1"/>
    <property type="molecule type" value="Genomic_DNA"/>
</dbReference>
<dbReference type="AlphaFoldDB" id="A0A348FWK1"/>
<dbReference type="Pfam" id="PF03755">
    <property type="entry name" value="YicC-like_N"/>
    <property type="match status" value="1"/>
</dbReference>
<evidence type="ECO:0000313" key="8">
    <source>
        <dbReference type="EMBL" id="BBF91684.1"/>
    </source>
</evidence>
<sequence>MTGFARAEGALAGTSWAWELRSVNGKSLDLRLRTPPGFEAVEAKVRPLVQGRFARGTINATLTLQASTRVTEARINEPVLAAVIEAARLIATRIDAGAPSVDGLLALKGVIEIVEAEPSADQRTALDAAILASFETALDALAAARLSEGAAIGAVLGGRVDEIARLTAAAEACPARTAEAIRARLAEQVRVLLEGAGGLDPDRLHQEAVLMAAKADVREELDRLIAHVAQARRLLAEGGPVGRKLDFLAQEFGREANTLCAKANDVSLTQIGLDLKHVIDQFREQVQNLE</sequence>
<accession>A0A348FWK1</accession>
<evidence type="ECO:0000313" key="9">
    <source>
        <dbReference type="Proteomes" id="UP000266934"/>
    </source>
</evidence>
<proteinExistence type="inferred from homology"/>
<dbReference type="GO" id="GO:0004521">
    <property type="term" value="F:RNA endonuclease activity"/>
    <property type="evidence" value="ECO:0007669"/>
    <property type="project" value="InterPro"/>
</dbReference>
<reference evidence="8 9" key="1">
    <citation type="submission" date="2018-08" db="EMBL/GenBank/DDBJ databases">
        <title>Complete genome sequencing of Blastochloris tepida GI.</title>
        <authorList>
            <person name="Tsukatani Y."/>
            <person name="Mori H."/>
        </authorList>
    </citation>
    <scope>NUCLEOTIDE SEQUENCE [LARGE SCALE GENOMIC DNA]</scope>
    <source>
        <strain evidence="8 9">GI</strain>
    </source>
</reference>
<evidence type="ECO:0000259" key="6">
    <source>
        <dbReference type="Pfam" id="PF03755"/>
    </source>
</evidence>